<dbReference type="PANTHER" id="PTHR42756">
    <property type="entry name" value="TRANSCRIPTIONAL REGULATOR, MARR"/>
    <property type="match status" value="1"/>
</dbReference>
<proteinExistence type="predicted"/>
<dbReference type="InterPro" id="IPR036388">
    <property type="entry name" value="WH-like_DNA-bd_sf"/>
</dbReference>
<dbReference type="EMBL" id="BAABDD010000012">
    <property type="protein sequence ID" value="GAA3747328.1"/>
    <property type="molecule type" value="Genomic_DNA"/>
</dbReference>
<dbReference type="SMART" id="SM00347">
    <property type="entry name" value="HTH_MARR"/>
    <property type="match status" value="1"/>
</dbReference>
<keyword evidence="6" id="KW-1185">Reference proteome</keyword>
<dbReference type="PROSITE" id="PS50995">
    <property type="entry name" value="HTH_MARR_2"/>
    <property type="match status" value="1"/>
</dbReference>
<evidence type="ECO:0000256" key="1">
    <source>
        <dbReference type="ARBA" id="ARBA00023015"/>
    </source>
</evidence>
<protein>
    <submittedName>
        <fullName evidence="5">MarR family transcriptional regulator</fullName>
    </submittedName>
</protein>
<evidence type="ECO:0000256" key="2">
    <source>
        <dbReference type="ARBA" id="ARBA00023125"/>
    </source>
</evidence>
<evidence type="ECO:0000259" key="4">
    <source>
        <dbReference type="PROSITE" id="PS50995"/>
    </source>
</evidence>
<dbReference type="PANTHER" id="PTHR42756:SF1">
    <property type="entry name" value="TRANSCRIPTIONAL REPRESSOR OF EMRAB OPERON"/>
    <property type="match status" value="1"/>
</dbReference>
<dbReference type="InterPro" id="IPR000835">
    <property type="entry name" value="HTH_MarR-typ"/>
</dbReference>
<evidence type="ECO:0000256" key="3">
    <source>
        <dbReference type="ARBA" id="ARBA00023163"/>
    </source>
</evidence>
<gene>
    <name evidence="5" type="ORF">GCM10022402_28400</name>
</gene>
<dbReference type="Pfam" id="PF12802">
    <property type="entry name" value="MarR_2"/>
    <property type="match status" value="1"/>
</dbReference>
<feature type="domain" description="HTH marR-type" evidence="4">
    <location>
        <begin position="23"/>
        <end position="158"/>
    </location>
</feature>
<dbReference type="Proteomes" id="UP001500908">
    <property type="component" value="Unassembled WGS sequence"/>
</dbReference>
<accession>A0ABP7FV86</accession>
<sequence length="164" mass="18385">MTDAVDKFLDQWAKERPDLDVSPMAVIGRLSRACRLVEREVKGYFTSEGMEPWEFDVLATLLRSGPPYTLGPKDLVATTMVGSAALTNRVDRLVNRNLVTREVDPENRRKLLISLTPEGLELANRMAEGHVANEHRVLEGLDAADREELSRLLRKLLESLGDTS</sequence>
<keyword evidence="2" id="KW-0238">DNA-binding</keyword>
<dbReference type="InterPro" id="IPR036390">
    <property type="entry name" value="WH_DNA-bd_sf"/>
</dbReference>
<dbReference type="SUPFAM" id="SSF46785">
    <property type="entry name" value="Winged helix' DNA-binding domain"/>
    <property type="match status" value="1"/>
</dbReference>
<comment type="caution">
    <text evidence="5">The sequence shown here is derived from an EMBL/GenBank/DDBJ whole genome shotgun (WGS) entry which is preliminary data.</text>
</comment>
<dbReference type="PRINTS" id="PR00598">
    <property type="entry name" value="HTHMARR"/>
</dbReference>
<dbReference type="Gene3D" id="1.10.10.10">
    <property type="entry name" value="Winged helix-like DNA-binding domain superfamily/Winged helix DNA-binding domain"/>
    <property type="match status" value="1"/>
</dbReference>
<organism evidence="5 6">
    <name type="scientific">Salinactinospora qingdaonensis</name>
    <dbReference type="NCBI Taxonomy" id="702744"/>
    <lineage>
        <taxon>Bacteria</taxon>
        <taxon>Bacillati</taxon>
        <taxon>Actinomycetota</taxon>
        <taxon>Actinomycetes</taxon>
        <taxon>Streptosporangiales</taxon>
        <taxon>Nocardiopsidaceae</taxon>
        <taxon>Salinactinospora</taxon>
    </lineage>
</organism>
<evidence type="ECO:0000313" key="6">
    <source>
        <dbReference type="Proteomes" id="UP001500908"/>
    </source>
</evidence>
<reference evidence="6" key="1">
    <citation type="journal article" date="2019" name="Int. J. Syst. Evol. Microbiol.">
        <title>The Global Catalogue of Microorganisms (GCM) 10K type strain sequencing project: providing services to taxonomists for standard genome sequencing and annotation.</title>
        <authorList>
            <consortium name="The Broad Institute Genomics Platform"/>
            <consortium name="The Broad Institute Genome Sequencing Center for Infectious Disease"/>
            <person name="Wu L."/>
            <person name="Ma J."/>
        </authorList>
    </citation>
    <scope>NUCLEOTIDE SEQUENCE [LARGE SCALE GENOMIC DNA]</scope>
    <source>
        <strain evidence="6">JCM 17137</strain>
    </source>
</reference>
<keyword evidence="3" id="KW-0804">Transcription</keyword>
<keyword evidence="1" id="KW-0805">Transcription regulation</keyword>
<name>A0ABP7FV86_9ACTN</name>
<evidence type="ECO:0000313" key="5">
    <source>
        <dbReference type="EMBL" id="GAA3747328.1"/>
    </source>
</evidence>
<dbReference type="RefSeq" id="WP_344971853.1">
    <property type="nucleotide sequence ID" value="NZ_BAABDD010000012.1"/>
</dbReference>